<evidence type="ECO:0000256" key="2">
    <source>
        <dbReference type="PROSITE-ProRule" id="PRU01363"/>
    </source>
</evidence>
<feature type="region of interest" description="C-terminal hotdog fold" evidence="2">
    <location>
        <begin position="30"/>
        <end position="178"/>
    </location>
</feature>
<organism evidence="4 5">
    <name type="scientific">Folsomia candida</name>
    <name type="common">Springtail</name>
    <dbReference type="NCBI Taxonomy" id="158441"/>
    <lineage>
        <taxon>Eukaryota</taxon>
        <taxon>Metazoa</taxon>
        <taxon>Ecdysozoa</taxon>
        <taxon>Arthropoda</taxon>
        <taxon>Hexapoda</taxon>
        <taxon>Collembola</taxon>
        <taxon>Entomobryomorpha</taxon>
        <taxon>Isotomoidea</taxon>
        <taxon>Isotomidae</taxon>
        <taxon>Proisotominae</taxon>
        <taxon>Folsomia</taxon>
    </lineage>
</organism>
<dbReference type="CDD" id="cd02440">
    <property type="entry name" value="AdoMet_MTases"/>
    <property type="match status" value="1"/>
</dbReference>
<feature type="domain" description="PKS/mFAS DH" evidence="3">
    <location>
        <begin position="1"/>
        <end position="178"/>
    </location>
</feature>
<dbReference type="Pfam" id="PF08242">
    <property type="entry name" value="Methyltransf_12"/>
    <property type="match status" value="1"/>
</dbReference>
<proteinExistence type="predicted"/>
<dbReference type="PROSITE" id="PS52019">
    <property type="entry name" value="PKS_MFAS_DH"/>
    <property type="match status" value="1"/>
</dbReference>
<dbReference type="Gene3D" id="3.40.50.150">
    <property type="entry name" value="Vaccinia Virus protein VP39"/>
    <property type="match status" value="1"/>
</dbReference>
<dbReference type="InterPro" id="IPR050444">
    <property type="entry name" value="Polyketide_Synthase"/>
</dbReference>
<dbReference type="InterPro" id="IPR013217">
    <property type="entry name" value="Methyltransf_12"/>
</dbReference>
<name>A0A226D756_FOLCA</name>
<dbReference type="Pfam" id="PF14765">
    <property type="entry name" value="PS-DH"/>
    <property type="match status" value="1"/>
</dbReference>
<feature type="region of interest" description="N-terminal hotdog fold" evidence="2">
    <location>
        <begin position="1"/>
        <end position="11"/>
    </location>
</feature>
<dbReference type="InterPro" id="IPR049900">
    <property type="entry name" value="PKS_mFAS_DH"/>
</dbReference>
<keyword evidence="1" id="KW-0808">Transferase</keyword>
<reference evidence="4 5" key="1">
    <citation type="submission" date="2015-12" db="EMBL/GenBank/DDBJ databases">
        <title>The genome of Folsomia candida.</title>
        <authorList>
            <person name="Faddeeva A."/>
            <person name="Derks M.F."/>
            <person name="Anvar Y."/>
            <person name="Smit S."/>
            <person name="Van Straalen N."/>
            <person name="Roelofs D."/>
        </authorList>
    </citation>
    <scope>NUCLEOTIDE SEQUENCE [LARGE SCALE GENOMIC DNA]</scope>
    <source>
        <strain evidence="4 5">VU population</strain>
        <tissue evidence="4">Whole body</tissue>
    </source>
</reference>
<dbReference type="OrthoDB" id="3509362at2759"/>
<accession>A0A226D756</accession>
<gene>
    <name evidence="4" type="ORF">Fcan01_24365</name>
</gene>
<comment type="caution">
    <text evidence="4">The sequence shown here is derived from an EMBL/GenBank/DDBJ whole genome shotgun (WGS) entry which is preliminary data.</text>
</comment>
<dbReference type="PANTHER" id="PTHR45681">
    <property type="entry name" value="POLYKETIDE SYNTHASE 44-RELATED"/>
    <property type="match status" value="1"/>
</dbReference>
<evidence type="ECO:0000256" key="1">
    <source>
        <dbReference type="ARBA" id="ARBA00022679"/>
    </source>
</evidence>
<evidence type="ECO:0000313" key="5">
    <source>
        <dbReference type="Proteomes" id="UP000198287"/>
    </source>
</evidence>
<dbReference type="Pfam" id="PF08240">
    <property type="entry name" value="ADH_N"/>
    <property type="match status" value="1"/>
</dbReference>
<dbReference type="Proteomes" id="UP000198287">
    <property type="component" value="Unassembled WGS sequence"/>
</dbReference>
<protein>
    <submittedName>
        <fullName evidence="4">Putative polyketide synthase 40</fullName>
    </submittedName>
</protein>
<dbReference type="SUPFAM" id="SSF53335">
    <property type="entry name" value="S-adenosyl-L-methionine-dependent methyltransferases"/>
    <property type="match status" value="1"/>
</dbReference>
<dbReference type="SUPFAM" id="SSF50129">
    <property type="entry name" value="GroES-like"/>
    <property type="match status" value="1"/>
</dbReference>
<dbReference type="InterPro" id="IPR029063">
    <property type="entry name" value="SAM-dependent_MTases_sf"/>
</dbReference>
<dbReference type="OMA" id="QTARISM"/>
<dbReference type="EMBL" id="LNIX01000031">
    <property type="protein sequence ID" value="OXA40983.1"/>
    <property type="molecule type" value="Genomic_DNA"/>
</dbReference>
<evidence type="ECO:0000259" key="3">
    <source>
        <dbReference type="PROSITE" id="PS52019"/>
    </source>
</evidence>
<dbReference type="InterPro" id="IPR013154">
    <property type="entry name" value="ADH-like_N"/>
</dbReference>
<evidence type="ECO:0000313" key="4">
    <source>
        <dbReference type="EMBL" id="OXA40983.1"/>
    </source>
</evidence>
<comment type="caution">
    <text evidence="2">Lacks conserved residue(s) required for the propagation of feature annotation.</text>
</comment>
<keyword evidence="5" id="KW-1185">Reference proteome</keyword>
<dbReference type="AlphaFoldDB" id="A0A226D756"/>
<sequence length="887" mass="98768">MAQVLLQNPSVTERRDGIDRNDNILHNFDNDNQNEIGNIYEEMKTVGYNFGSTFKTLSNILSNTDKTSFTCRVNTSNEILESNGYLMHPTIIDALIQGSLLIKEDQIGGLKLPVEIRSLRLYKLPNKPNQSFLKIYGSSKGASLFLDCIPSESQYMESTEMATLSGLKTVSTSLRRLEKSLAPHRTNSLPIYIEEWQKFDGPAKPHQHHHQPEVSASNSISLPGTFTLCDNEVKELQLLEESSLNRIVSAFQQLGWQWPVGSKVDTQDVISVLGLRELNLKFFLRLMHYIEEAGYLKKIESTSEWDVIRDFGEAQLFPAETRQNLIKEWHFANFYGAQLASLLLTKDSVLPYLFPAGSSGETEYSADNLYSNFTTNIGLLKNLTSMFSFLLEQHFKHRSHLKILEVGAGTGSATKNIIPLLDGYNTSYTFTDISPSFLSAAENSLPKINGMTFEFCTFDVQLDSCRQGLLKRNYDVIVALNVLHATQDVQEVCCNLRELLVPGGHLLIGEQFKPSATVDIVFGHCDGYWKFDDAHRKTHCILDREGWEKVLATAGFQSTSSLESKDVGMGVVVATNTGEESSSTGSTNWVLIPDENSLIADRLALVLPSDKGTRLDFSDLITPNTVLLRMQSYSSFAFLQTARISMKNTLGNTFFFLQLAQELVNKKAKSRVLVITHNEASIADEEAFILLGSPVQALSRNLATEVINAHVKCLDLEDSDKVEIRISQIVSEWEKPNTQWIAEPIISYRAGEKYLAKIVRLQMPKKSCTSETNQKSQLKLPSSRSIQDVTLEGTSFPKSALGPNQIEILVHASGLNFKDILNIMKPTDEFKNSNGVGADFSGSVVAIGTSVSGWKVGDFVIGKNPSPQPLPNYLALDADLVAKLYKF</sequence>
<dbReference type="Gene3D" id="3.40.50.720">
    <property type="entry name" value="NAD(P)-binding Rossmann-like Domain"/>
    <property type="match status" value="1"/>
</dbReference>
<dbReference type="Gene3D" id="3.90.180.10">
    <property type="entry name" value="Medium-chain alcohol dehydrogenases, catalytic domain"/>
    <property type="match status" value="1"/>
</dbReference>
<dbReference type="PANTHER" id="PTHR45681:SF6">
    <property type="entry name" value="POLYKETIDE SYNTHASE 37"/>
    <property type="match status" value="1"/>
</dbReference>
<dbReference type="InterPro" id="IPR049551">
    <property type="entry name" value="PKS_DH_C"/>
</dbReference>
<dbReference type="Gene3D" id="3.10.129.120">
    <property type="match status" value="1"/>
</dbReference>
<dbReference type="InterPro" id="IPR011032">
    <property type="entry name" value="GroES-like_sf"/>
</dbReference>
<dbReference type="GO" id="GO:0016740">
    <property type="term" value="F:transferase activity"/>
    <property type="evidence" value="ECO:0007669"/>
    <property type="project" value="UniProtKB-KW"/>
</dbReference>